<keyword evidence="7 12" id="KW-0472">Membrane</keyword>
<dbReference type="Bgee" id="ENSCJAG00000059253">
    <property type="expression patterns" value="Expressed in liver"/>
</dbReference>
<accession>A0A5F4W3C7</accession>
<proteinExistence type="inferred from homology"/>
<dbReference type="GO" id="GO:0005102">
    <property type="term" value="F:signaling receptor binding"/>
    <property type="evidence" value="ECO:0007669"/>
    <property type="project" value="TreeGrafter"/>
</dbReference>
<feature type="domain" description="Ig-like" evidence="14">
    <location>
        <begin position="144"/>
        <end position="250"/>
    </location>
</feature>
<evidence type="ECO:0000256" key="5">
    <source>
        <dbReference type="ARBA" id="ARBA00022843"/>
    </source>
</evidence>
<evidence type="ECO:0000313" key="16">
    <source>
        <dbReference type="Proteomes" id="UP000008225"/>
    </source>
</evidence>
<dbReference type="PROSITE" id="PS50835">
    <property type="entry name" value="IG_LIKE"/>
    <property type="match status" value="1"/>
</dbReference>
<dbReference type="Pfam" id="PF00622">
    <property type="entry name" value="SPRY"/>
    <property type="match status" value="1"/>
</dbReference>
<dbReference type="InterPro" id="IPR003879">
    <property type="entry name" value="Butyrophylin_SPRY"/>
</dbReference>
<evidence type="ECO:0000256" key="10">
    <source>
        <dbReference type="ARBA" id="ARBA00023319"/>
    </source>
</evidence>
<dbReference type="FunFam" id="2.60.40.10:FF:000208">
    <property type="entry name" value="Butyrophilin subfamily 1 member A1"/>
    <property type="match status" value="1"/>
</dbReference>
<dbReference type="GO" id="GO:0050852">
    <property type="term" value="P:T cell receptor signaling pathway"/>
    <property type="evidence" value="ECO:0007669"/>
    <property type="project" value="TreeGrafter"/>
</dbReference>
<dbReference type="InterPro" id="IPR003877">
    <property type="entry name" value="SPRY_dom"/>
</dbReference>
<dbReference type="SMART" id="SM00406">
    <property type="entry name" value="IGv"/>
    <property type="match status" value="1"/>
</dbReference>
<dbReference type="InterPro" id="IPR013783">
    <property type="entry name" value="Ig-like_fold"/>
</dbReference>
<dbReference type="InParanoid" id="A0A5F4W3C7"/>
<evidence type="ECO:0000256" key="2">
    <source>
        <dbReference type="ARBA" id="ARBA00007591"/>
    </source>
</evidence>
<dbReference type="InterPro" id="IPR013106">
    <property type="entry name" value="Ig_V-set"/>
</dbReference>
<protein>
    <submittedName>
        <fullName evidence="15">Uncharacterized protein</fullName>
    </submittedName>
</protein>
<dbReference type="InterPro" id="IPR007110">
    <property type="entry name" value="Ig-like_dom"/>
</dbReference>
<evidence type="ECO:0000256" key="1">
    <source>
        <dbReference type="ARBA" id="ARBA00004479"/>
    </source>
</evidence>
<evidence type="ECO:0000256" key="8">
    <source>
        <dbReference type="ARBA" id="ARBA00023157"/>
    </source>
</evidence>
<dbReference type="InterPro" id="IPR006574">
    <property type="entry name" value="PRY"/>
</dbReference>
<dbReference type="SUPFAM" id="SSF49899">
    <property type="entry name" value="Concanavalin A-like lectins/glucanases"/>
    <property type="match status" value="1"/>
</dbReference>
<evidence type="ECO:0000259" key="13">
    <source>
        <dbReference type="PROSITE" id="PS50188"/>
    </source>
</evidence>
<dbReference type="SMART" id="SM00589">
    <property type="entry name" value="PRY"/>
    <property type="match status" value="1"/>
</dbReference>
<dbReference type="GO" id="GO:0001817">
    <property type="term" value="P:regulation of cytokine production"/>
    <property type="evidence" value="ECO:0007669"/>
    <property type="project" value="TreeGrafter"/>
</dbReference>
<keyword evidence="16" id="KW-1185">Reference proteome</keyword>
<dbReference type="InterPro" id="IPR036179">
    <property type="entry name" value="Ig-like_dom_sf"/>
</dbReference>
<dbReference type="GO" id="GO:0009897">
    <property type="term" value="C:external side of plasma membrane"/>
    <property type="evidence" value="ECO:0007669"/>
    <property type="project" value="TreeGrafter"/>
</dbReference>
<keyword evidence="4" id="KW-0732">Signal</keyword>
<dbReference type="Gene3D" id="2.60.120.920">
    <property type="match status" value="1"/>
</dbReference>
<keyword evidence="10" id="KW-0393">Immunoglobulin domain</keyword>
<dbReference type="PRINTS" id="PR01407">
    <property type="entry name" value="BUTYPHLNCDUF"/>
</dbReference>
<evidence type="ECO:0000256" key="11">
    <source>
        <dbReference type="SAM" id="MobiDB-lite"/>
    </source>
</evidence>
<dbReference type="AlphaFoldDB" id="A0A5F4W3C7"/>
<dbReference type="STRING" id="9483.ENSCJAP00000072331"/>
<keyword evidence="9" id="KW-0325">Glycoprotein</keyword>
<dbReference type="PROSITE" id="PS50188">
    <property type="entry name" value="B302_SPRY"/>
    <property type="match status" value="1"/>
</dbReference>
<reference evidence="15" key="1">
    <citation type="submission" date="2009-03" db="EMBL/GenBank/DDBJ databases">
        <authorList>
            <person name="Warren W."/>
            <person name="Ye L."/>
            <person name="Minx P."/>
            <person name="Worley K."/>
            <person name="Gibbs R."/>
            <person name="Wilson R.K."/>
        </authorList>
    </citation>
    <scope>NUCLEOTIDE SEQUENCE [LARGE SCALE GENOMIC DNA]</scope>
</reference>
<dbReference type="InterPro" id="IPR043136">
    <property type="entry name" value="B30.2/SPRY_sf"/>
</dbReference>
<dbReference type="Pfam" id="PF22705">
    <property type="entry name" value="C2-set_3"/>
    <property type="match status" value="1"/>
</dbReference>
<evidence type="ECO:0000256" key="12">
    <source>
        <dbReference type="SAM" id="Phobius"/>
    </source>
</evidence>
<keyword evidence="6 12" id="KW-1133">Transmembrane helix</keyword>
<dbReference type="UniPathway" id="UPA00143"/>
<comment type="similarity">
    <text evidence="2">Belongs to the immunoglobulin superfamily. BTN/MOG family.</text>
</comment>
<dbReference type="SMART" id="SM00449">
    <property type="entry name" value="SPRY"/>
    <property type="match status" value="1"/>
</dbReference>
<reference evidence="15" key="3">
    <citation type="submission" date="2025-09" db="UniProtKB">
        <authorList>
            <consortium name="Ensembl"/>
        </authorList>
    </citation>
    <scope>IDENTIFICATION</scope>
</reference>
<evidence type="ECO:0000259" key="14">
    <source>
        <dbReference type="PROSITE" id="PS50835"/>
    </source>
</evidence>
<dbReference type="SUPFAM" id="SSF48726">
    <property type="entry name" value="Immunoglobulin"/>
    <property type="match status" value="1"/>
</dbReference>
<comment type="subcellular location">
    <subcellularLocation>
        <location evidence="1">Membrane</location>
        <topology evidence="1">Single-pass type I membrane protein</topology>
    </subcellularLocation>
</comment>
<dbReference type="Pfam" id="PF13765">
    <property type="entry name" value="PRY"/>
    <property type="match status" value="1"/>
</dbReference>
<dbReference type="InterPro" id="IPR001870">
    <property type="entry name" value="B30.2/SPRY"/>
</dbReference>
<evidence type="ECO:0000256" key="7">
    <source>
        <dbReference type="ARBA" id="ARBA00023136"/>
    </source>
</evidence>
<keyword evidence="8" id="KW-1015">Disulfide bond</keyword>
<dbReference type="GO" id="GO:0016567">
    <property type="term" value="P:protein ubiquitination"/>
    <property type="evidence" value="ECO:0007669"/>
    <property type="project" value="UniProtKB-UniPathway"/>
</dbReference>
<organism evidence="15 16">
    <name type="scientific">Callithrix jacchus</name>
    <name type="common">White-tufted-ear marmoset</name>
    <name type="synonym">Simia Jacchus</name>
    <dbReference type="NCBI Taxonomy" id="9483"/>
    <lineage>
        <taxon>Eukaryota</taxon>
        <taxon>Metazoa</taxon>
        <taxon>Chordata</taxon>
        <taxon>Craniata</taxon>
        <taxon>Vertebrata</taxon>
        <taxon>Euteleostomi</taxon>
        <taxon>Mammalia</taxon>
        <taxon>Eutheria</taxon>
        <taxon>Euarchontoglires</taxon>
        <taxon>Primates</taxon>
        <taxon>Haplorrhini</taxon>
        <taxon>Platyrrhini</taxon>
        <taxon>Cebidae</taxon>
        <taxon>Callitrichinae</taxon>
        <taxon>Callithrix</taxon>
        <taxon>Callithrix</taxon>
    </lineage>
</organism>
<feature type="transmembrane region" description="Helical" evidence="12">
    <location>
        <begin position="364"/>
        <end position="385"/>
    </location>
</feature>
<dbReference type="GeneTree" id="ENSGT00940000163997"/>
<feature type="region of interest" description="Disordered" evidence="11">
    <location>
        <begin position="399"/>
        <end position="420"/>
    </location>
</feature>
<evidence type="ECO:0000256" key="9">
    <source>
        <dbReference type="ARBA" id="ARBA00023180"/>
    </source>
</evidence>
<dbReference type="PANTHER" id="PTHR24100:SF133">
    <property type="entry name" value="BUTYROPHILIN-LIKE PROTEIN 10 PSEUDOGENE-RELATED"/>
    <property type="match status" value="1"/>
</dbReference>
<dbReference type="FunCoup" id="A0A5F4W3C7">
    <property type="interactions" value="149"/>
</dbReference>
<keyword evidence="3 12" id="KW-0812">Transmembrane</keyword>
<dbReference type="FunFam" id="2.60.40.10:FF:000088">
    <property type="entry name" value="Butyrophilin subfamily 1 member A1"/>
    <property type="match status" value="1"/>
</dbReference>
<dbReference type="InterPro" id="IPR053896">
    <property type="entry name" value="BTN3A2-like_Ig-C"/>
</dbReference>
<dbReference type="PANTHER" id="PTHR24100">
    <property type="entry name" value="BUTYROPHILIN"/>
    <property type="match status" value="1"/>
</dbReference>
<dbReference type="Pfam" id="PF07686">
    <property type="entry name" value="V-set"/>
    <property type="match status" value="1"/>
</dbReference>
<evidence type="ECO:0000313" key="15">
    <source>
        <dbReference type="Ensembl" id="ENSCJAP00000072331.2"/>
    </source>
</evidence>
<dbReference type="Ensembl" id="ENSCJAT00000107521.2">
    <property type="protein sequence ID" value="ENSCJAP00000072331.2"/>
    <property type="gene ID" value="ENSCJAG00000059253.2"/>
</dbReference>
<dbReference type="Proteomes" id="UP000008225">
    <property type="component" value="Chromosome 19"/>
</dbReference>
<keyword evidence="5" id="KW-0832">Ubl conjugation</keyword>
<evidence type="ECO:0000256" key="6">
    <source>
        <dbReference type="ARBA" id="ARBA00022989"/>
    </source>
</evidence>
<dbReference type="OMA" id="LWAVELY"/>
<dbReference type="FunFam" id="2.60.120.920:FF:000004">
    <property type="entry name" value="Butyrophilin subfamily 1 member A1"/>
    <property type="match status" value="1"/>
</dbReference>
<evidence type="ECO:0000256" key="3">
    <source>
        <dbReference type="ARBA" id="ARBA00022692"/>
    </source>
</evidence>
<name>A0A5F4W3C7_CALJA</name>
<evidence type="ECO:0000256" key="4">
    <source>
        <dbReference type="ARBA" id="ARBA00022729"/>
    </source>
</evidence>
<reference evidence="15" key="2">
    <citation type="submission" date="2025-08" db="UniProtKB">
        <authorList>
            <consortium name="Ensembl"/>
        </authorList>
    </citation>
    <scope>IDENTIFICATION</scope>
</reference>
<feature type="domain" description="B30.2/SPRY" evidence="13">
    <location>
        <begin position="403"/>
        <end position="596"/>
    </location>
</feature>
<dbReference type="InterPro" id="IPR050504">
    <property type="entry name" value="IgSF_BTN/MOG"/>
</dbReference>
<dbReference type="InterPro" id="IPR003599">
    <property type="entry name" value="Ig_sub"/>
</dbReference>
<dbReference type="CDD" id="cd05713">
    <property type="entry name" value="IgV_MOG_like"/>
    <property type="match status" value="1"/>
</dbReference>
<dbReference type="InterPro" id="IPR013320">
    <property type="entry name" value="ConA-like_dom_sf"/>
</dbReference>
<sequence>MALHEQVRKSNPSAPGCPCGILQMDWGERCVPMRRWAQEHTRRGCCISISSIHNFLGVNDLSLLSLSGRFSSAPVSGAPPGGGSSSGNSAWLLPAGMAVMSAPDAFQPFVTLVFLQLPLASICQNCWTDPCASGGKANFDVIGPHAPILAMAGGQVELQCQLFPSVSAEDMELRWYRCQPSLAVHVHERGMDMDAEQVPQYRGRTTFVNDHVAGGKATVRIHSVTAFDNGTYCCRFQDGAEFGEAVVQVQVAGLGTEPRIQVTAGQDGVRADCTSAGWFPKPWVEWRDFRGQARPAVTNLSASATTGLWAVASSLTLWDRAVEGLSCSISSPLLPEQRKVAESRLPESSPATFSRSSGFTAWKAALPLILVAVGLLIAGGLCIFWKRQREKNKRWLEEERERREEEQQPPTGSGEAEPWRVSLKLDPDTASPKLSLSEDGRSVWRLLFPQDLPPGPGRFEPEPCVLGRERFWTGSHRWEVEVGRRRAWVLGVCAEGLPRKGRIPKAPRHGVWALELYGRRCRALSYPRTRLQLARPLQRVAVTLDCHASSVSFHSGTDGSLLYTFSGLAAGPLRPFFCLWTHDPCPLIICPVGPETGKGTADPRDLWPSPGNSSGGDTVLERQGHSPGEAHILAQPCPAPGGTCSP</sequence>
<dbReference type="SMART" id="SM00409">
    <property type="entry name" value="IG"/>
    <property type="match status" value="1"/>
</dbReference>
<feature type="region of interest" description="Disordered" evidence="11">
    <location>
        <begin position="599"/>
        <end position="646"/>
    </location>
</feature>
<dbReference type="Gene3D" id="2.60.40.10">
    <property type="entry name" value="Immunoglobulins"/>
    <property type="match status" value="2"/>
</dbReference>